<protein>
    <recommendedName>
        <fullName evidence="5">SEC7 domain-containing protein</fullName>
    </recommendedName>
</protein>
<proteinExistence type="predicted"/>
<evidence type="ECO:0000313" key="7">
    <source>
        <dbReference type="Proteomes" id="UP000249390"/>
    </source>
</evidence>
<accession>A0A328ED33</accession>
<dbReference type="EMBL" id="NQVE01000009">
    <property type="protein sequence ID" value="RAL54509.1"/>
    <property type="molecule type" value="Genomic_DNA"/>
</dbReference>
<dbReference type="InterPro" id="IPR016024">
    <property type="entry name" value="ARM-type_fold"/>
</dbReference>
<evidence type="ECO:0000313" key="6">
    <source>
        <dbReference type="EMBL" id="RAL54509.1"/>
    </source>
</evidence>
<dbReference type="InterPro" id="IPR035999">
    <property type="entry name" value="Sec7_dom_sf"/>
</dbReference>
<dbReference type="Pfam" id="PF23325">
    <property type="entry name" value="TPR_28"/>
    <property type="match status" value="1"/>
</dbReference>
<dbReference type="GO" id="GO:0005829">
    <property type="term" value="C:cytosol"/>
    <property type="evidence" value="ECO:0007669"/>
    <property type="project" value="UniProtKB-SubCell"/>
</dbReference>
<dbReference type="PANTHER" id="PTHR10663:SF322">
    <property type="entry name" value="ARF GUANINE-NUCLEOTIDE EXCHANGE FACTOR GNL2"/>
    <property type="match status" value="1"/>
</dbReference>
<reference evidence="6 7" key="1">
    <citation type="submission" date="2018-06" db="EMBL/GenBank/DDBJ databases">
        <title>The Genome of Cuscuta australis (Dodder) Provides Insight into the Evolution of Plant Parasitism.</title>
        <authorList>
            <person name="Liu H."/>
        </authorList>
    </citation>
    <scope>NUCLEOTIDE SEQUENCE [LARGE SCALE GENOMIC DNA]</scope>
    <source>
        <strain evidence="7">cv. Yunnan</strain>
        <tissue evidence="6">Vines</tissue>
    </source>
</reference>
<dbReference type="InterPro" id="IPR000904">
    <property type="entry name" value="Sec7_dom"/>
</dbReference>
<feature type="region of interest" description="Disordered" evidence="4">
    <location>
        <begin position="836"/>
        <end position="860"/>
    </location>
</feature>
<comment type="subcellular location">
    <subcellularLocation>
        <location evidence="2">Cytoplasm</location>
        <location evidence="2">Cytosol</location>
    </subcellularLocation>
    <subcellularLocation>
        <location evidence="1">Membrane</location>
        <topology evidence="1">Peripheral membrane protein</topology>
        <orientation evidence="1">Cytoplasmic side</orientation>
    </subcellularLocation>
</comment>
<evidence type="ECO:0000256" key="1">
    <source>
        <dbReference type="ARBA" id="ARBA00004287"/>
    </source>
</evidence>
<dbReference type="FunFam" id="1.10.1000.11:FF:000002">
    <property type="entry name" value="Cytohesin 1"/>
    <property type="match status" value="1"/>
</dbReference>
<dbReference type="Pfam" id="PF01369">
    <property type="entry name" value="Sec7"/>
    <property type="match status" value="1"/>
</dbReference>
<keyword evidence="3" id="KW-0344">Guanine-nucleotide releasing factor</keyword>
<dbReference type="PANTHER" id="PTHR10663">
    <property type="entry name" value="GUANYL-NUCLEOTIDE EXCHANGE FACTOR"/>
    <property type="match status" value="1"/>
</dbReference>
<evidence type="ECO:0000256" key="4">
    <source>
        <dbReference type="SAM" id="MobiDB-lite"/>
    </source>
</evidence>
<dbReference type="Gene3D" id="1.10.220.20">
    <property type="match status" value="1"/>
</dbReference>
<keyword evidence="7" id="KW-1185">Reference proteome</keyword>
<dbReference type="Gene3D" id="1.10.1000.11">
    <property type="entry name" value="Arf Nucleotide-binding Site Opener,domain 2"/>
    <property type="match status" value="1"/>
</dbReference>
<sequence length="1354" mass="151796">MTVINQQRKELGISCMLNTEVGAVLAVIRRCPEAATAHFFPSAERYETHISQSLKSLRSLIFNPRHEWRSLDPSSYLLPFLDVVHGDDVPAAATGVALSSVLKILKFDVFDHKSPGAREAINSSVAAVTNCRLEKTDPASVDGIMMKILQVLGAIMAHPASVWLTDQAVCAAVSSCFQVVQQSAGCGGDLLHRTARFTMHDLICTVFSRLPEVMSAAAAGENPESDDWEDAIAAEDSGGYGVRAALDIFRFLCSLLNVAAEGAGDSDESVQLFSLAVINSAVELGGDSMGMHPKMLRMIQDDLFHHLIHYGCSTGRPLVLSMICSIVLNLYHFLPGSVRLQLEAFFSFVLFKAASTGNVLTLQEVAIEGLVNFCRQPRFVVEAYVNYDCDPTFRNVFEDTGRLLCRHAYPSGPALTSLQLQAFEGLVTVIHNVAENIDREEDSTPSGPYPVEITEYTPFWEEDVDLDSWIDTVRVRKAQKRKILIAGDHFNRDCKKGLDYLKISSLVSETPDPKAYAMFFRYTPKLDKVLIGEYLGDPDDFHLKVLKEFTDTFEFTGMVLDNALRTFLESFRLPGESQKIQRVLEAFAERFYDQQCSEFFCGKDAVLVLCYSVIMLNTDQHNPQVKKKMTEDEFIKNNRAINAGQDLPKEYLSDLFHSISTNAIVFESSSSSWVEMNPNQWVQLINRSKSMSPYIMCGFDRRLGRDLFASIAGPSVATLAAIFEQADVEEVLNDCIEALFSVARICQYGLDDTLDELVCTFCKFTTLLNPYASAEETLYAFSNDMKPRMATLAVFTIANSFKNYIRGGWRTIVDCLLKLKRLKLLPKSVLEPEVPSFSDRSRHERSSSTSSFGGKQHNASGGVMGRFTQFLSMENVEESLNLGVSEFENNIKIINQCHIGNIFNTCSTLPEETLQSLGRSLIFSAAGKGQKFSTAIEEEETVGFCWDLIVAISSANIHRIATFWPHYHEYLLDVAQFPLFSPIPFAEKAMVSLMKICLKLLSSSSPQADKAPEELIFKSINLMAKLEKEILDMCSEFIVQSVTTILNEYPANLQTLLGWKSVLQLLSVSGRHPEMYEQKVEAIINLMSNGSHITRTNYPFCIEAAFGFVALKNSPLEKNIKIMDLMTNTVTLLVSWNRSGHSDPGSTPNSSSTDENKALSSSNFITTCFIKLGEAFRKTSLSRREEIRNHSVISLQKSFALAEELCFTPTTIVNCFKLVLFSMVDDLHEKMLEYSKRENAERETRGMEGTLKLSMEVLTEVYLGYLKQISESPDMRGFWMGILRRMDTCMKADLGVYGESRLLDTIPELLKKMVLTMKEEEILVQKEDNDLWDMTNIQIQWIVPSLKEELFPDD</sequence>
<dbReference type="GO" id="GO:0032012">
    <property type="term" value="P:regulation of ARF protein signal transduction"/>
    <property type="evidence" value="ECO:0007669"/>
    <property type="project" value="InterPro"/>
</dbReference>
<dbReference type="SUPFAM" id="SSF48425">
    <property type="entry name" value="Sec7 domain"/>
    <property type="match status" value="1"/>
</dbReference>
<name>A0A328ED33_9ASTE</name>
<evidence type="ECO:0000256" key="3">
    <source>
        <dbReference type="ARBA" id="ARBA00022658"/>
    </source>
</evidence>
<dbReference type="PROSITE" id="PS50190">
    <property type="entry name" value="SEC7"/>
    <property type="match status" value="1"/>
</dbReference>
<dbReference type="GO" id="GO:0016192">
    <property type="term" value="P:vesicle-mediated transport"/>
    <property type="evidence" value="ECO:0007669"/>
    <property type="project" value="UniProtKB-ARBA"/>
</dbReference>
<feature type="domain" description="SEC7" evidence="5">
    <location>
        <begin position="472"/>
        <end position="662"/>
    </location>
</feature>
<comment type="caution">
    <text evidence="6">The sequence shown here is derived from an EMBL/GenBank/DDBJ whole genome shotgun (WGS) entry which is preliminary data.</text>
</comment>
<dbReference type="GO" id="GO:0012505">
    <property type="term" value="C:endomembrane system"/>
    <property type="evidence" value="ECO:0007669"/>
    <property type="project" value="UniProtKB-ARBA"/>
</dbReference>
<dbReference type="Pfam" id="PF12783">
    <property type="entry name" value="Sec7-like_HUS"/>
    <property type="match status" value="1"/>
</dbReference>
<gene>
    <name evidence="6" type="ORF">DM860_001637</name>
</gene>
<evidence type="ECO:0000256" key="2">
    <source>
        <dbReference type="ARBA" id="ARBA00004514"/>
    </source>
</evidence>
<dbReference type="InterPro" id="IPR023394">
    <property type="entry name" value="Sec7_C_sf"/>
</dbReference>
<dbReference type="SMART" id="SM00222">
    <property type="entry name" value="Sec7"/>
    <property type="match status" value="1"/>
</dbReference>
<dbReference type="GO" id="GO:0016020">
    <property type="term" value="C:membrane"/>
    <property type="evidence" value="ECO:0007669"/>
    <property type="project" value="UniProtKB-SubCell"/>
</dbReference>
<dbReference type="InterPro" id="IPR056604">
    <property type="entry name" value="GBF1-like_TPR"/>
</dbReference>
<organism evidence="6 7">
    <name type="scientific">Cuscuta australis</name>
    <dbReference type="NCBI Taxonomy" id="267555"/>
    <lineage>
        <taxon>Eukaryota</taxon>
        <taxon>Viridiplantae</taxon>
        <taxon>Streptophyta</taxon>
        <taxon>Embryophyta</taxon>
        <taxon>Tracheophyta</taxon>
        <taxon>Spermatophyta</taxon>
        <taxon>Magnoliopsida</taxon>
        <taxon>eudicotyledons</taxon>
        <taxon>Gunneridae</taxon>
        <taxon>Pentapetalae</taxon>
        <taxon>asterids</taxon>
        <taxon>lamiids</taxon>
        <taxon>Solanales</taxon>
        <taxon>Convolvulaceae</taxon>
        <taxon>Cuscuteae</taxon>
        <taxon>Cuscuta</taxon>
        <taxon>Cuscuta subgen. Grammica</taxon>
        <taxon>Cuscuta sect. Cleistogrammica</taxon>
    </lineage>
</organism>
<dbReference type="SUPFAM" id="SSF48371">
    <property type="entry name" value="ARM repeat"/>
    <property type="match status" value="1"/>
</dbReference>
<dbReference type="InterPro" id="IPR032691">
    <property type="entry name" value="Mon2/Sec7/BIG1-like_HUS"/>
</dbReference>
<dbReference type="GO" id="GO:0005085">
    <property type="term" value="F:guanyl-nucleotide exchange factor activity"/>
    <property type="evidence" value="ECO:0007669"/>
    <property type="project" value="UniProtKB-KW"/>
</dbReference>
<dbReference type="CDD" id="cd00171">
    <property type="entry name" value="Sec7"/>
    <property type="match status" value="1"/>
</dbReference>
<evidence type="ECO:0000259" key="5">
    <source>
        <dbReference type="PROSITE" id="PS50190"/>
    </source>
</evidence>
<dbReference type="Proteomes" id="UP000249390">
    <property type="component" value="Unassembled WGS sequence"/>
</dbReference>